<evidence type="ECO:0000313" key="2">
    <source>
        <dbReference type="EMBL" id="CAK9100801.1"/>
    </source>
</evidence>
<sequence length="206" mass="22559">MQSLCMKRASLVQDQGLFKAAKAWQVLSTLAWPRSFDLEVYSTLPTVGMVDIFISHSWSCPSWMKFLAMCQYLNLDFAIKASGLTCSLAITLLVFRAGGLSAVSQASQGWLYGSVVCGPIAVFLGTYFLGHTWRHESFWFDRVCVNQAELGEKARTLQGTVVQLRGGCGGEDSEDGALGACLRTCVRFGGSGFRPGLRPVVLRNRD</sequence>
<keyword evidence="1" id="KW-0472">Membrane</keyword>
<keyword evidence="1" id="KW-0812">Transmembrane</keyword>
<name>A0ABP0RJL6_9DINO</name>
<organism evidence="2 3">
    <name type="scientific">Durusdinium trenchii</name>
    <dbReference type="NCBI Taxonomy" id="1381693"/>
    <lineage>
        <taxon>Eukaryota</taxon>
        <taxon>Sar</taxon>
        <taxon>Alveolata</taxon>
        <taxon>Dinophyceae</taxon>
        <taxon>Suessiales</taxon>
        <taxon>Symbiodiniaceae</taxon>
        <taxon>Durusdinium</taxon>
    </lineage>
</organism>
<gene>
    <name evidence="2" type="ORF">CCMP2556_LOCUS47576</name>
</gene>
<feature type="transmembrane region" description="Helical" evidence="1">
    <location>
        <begin position="77"/>
        <end position="98"/>
    </location>
</feature>
<dbReference type="Proteomes" id="UP001642484">
    <property type="component" value="Unassembled WGS sequence"/>
</dbReference>
<protein>
    <submittedName>
        <fullName evidence="2">Uncharacterized protein</fullName>
    </submittedName>
</protein>
<evidence type="ECO:0000256" key="1">
    <source>
        <dbReference type="SAM" id="Phobius"/>
    </source>
</evidence>
<dbReference type="EMBL" id="CAXAMN010026139">
    <property type="protein sequence ID" value="CAK9100801.1"/>
    <property type="molecule type" value="Genomic_DNA"/>
</dbReference>
<proteinExistence type="predicted"/>
<feature type="transmembrane region" description="Helical" evidence="1">
    <location>
        <begin position="110"/>
        <end position="130"/>
    </location>
</feature>
<accession>A0ABP0RJL6</accession>
<comment type="caution">
    <text evidence="2">The sequence shown here is derived from an EMBL/GenBank/DDBJ whole genome shotgun (WGS) entry which is preliminary data.</text>
</comment>
<evidence type="ECO:0000313" key="3">
    <source>
        <dbReference type="Proteomes" id="UP001642484"/>
    </source>
</evidence>
<keyword evidence="1" id="KW-1133">Transmembrane helix</keyword>
<keyword evidence="3" id="KW-1185">Reference proteome</keyword>
<reference evidence="2 3" key="1">
    <citation type="submission" date="2024-02" db="EMBL/GenBank/DDBJ databases">
        <authorList>
            <person name="Chen Y."/>
            <person name="Shah S."/>
            <person name="Dougan E. K."/>
            <person name="Thang M."/>
            <person name="Chan C."/>
        </authorList>
    </citation>
    <scope>NUCLEOTIDE SEQUENCE [LARGE SCALE GENOMIC DNA]</scope>
</reference>